<dbReference type="OrthoDB" id="4376452at2"/>
<evidence type="ECO:0000313" key="2">
    <source>
        <dbReference type="EMBL" id="SEC76826.1"/>
    </source>
</evidence>
<accession>A0A1H4V7D3</accession>
<dbReference type="Pfam" id="PF15599">
    <property type="entry name" value="Imm63"/>
    <property type="match status" value="1"/>
</dbReference>
<evidence type="ECO:0000313" key="3">
    <source>
        <dbReference type="Proteomes" id="UP000183561"/>
    </source>
</evidence>
<dbReference type="AlphaFoldDB" id="A0A1H4V7D3"/>
<gene>
    <name evidence="2" type="ORF">SAMN04490239_5379</name>
</gene>
<feature type="domain" description="Immunity protein 63" evidence="1">
    <location>
        <begin position="52"/>
        <end position="128"/>
    </location>
</feature>
<name>A0A1H4V7D3_9NOCA</name>
<sequence length="148" mass="16602">MVDPLNDDLLDHDMRRRILEVTGRMGARPEDLPALGQAHEDARPFCWSAPEGGWHLTVRERDRLLSDRHTTDPDEFVSWVAESVAERIALRLHPPEQPGFRAASWHAQYQLLRGIEPAWADAWLAATRSALTAAGAERAVLDMLPAPP</sequence>
<dbReference type="InterPro" id="IPR028952">
    <property type="entry name" value="Imm63"/>
</dbReference>
<evidence type="ECO:0000259" key="1">
    <source>
        <dbReference type="Pfam" id="PF15599"/>
    </source>
</evidence>
<dbReference type="Proteomes" id="UP000183561">
    <property type="component" value="Unassembled WGS sequence"/>
</dbReference>
<proteinExistence type="predicted"/>
<dbReference type="RefSeq" id="WP_072943737.1">
    <property type="nucleotide sequence ID" value="NZ_CP070609.1"/>
</dbReference>
<keyword evidence="3" id="KW-1185">Reference proteome</keyword>
<protein>
    <submittedName>
        <fullName evidence="2">Immunity protein 63</fullName>
    </submittedName>
</protein>
<organism evidence="2 3">
    <name type="scientific">Rhodococcus koreensis</name>
    <dbReference type="NCBI Taxonomy" id="99653"/>
    <lineage>
        <taxon>Bacteria</taxon>
        <taxon>Bacillati</taxon>
        <taxon>Actinomycetota</taxon>
        <taxon>Actinomycetes</taxon>
        <taxon>Mycobacteriales</taxon>
        <taxon>Nocardiaceae</taxon>
        <taxon>Rhodococcus</taxon>
    </lineage>
</organism>
<reference evidence="3" key="1">
    <citation type="submission" date="2016-10" db="EMBL/GenBank/DDBJ databases">
        <authorList>
            <person name="Varghese N."/>
            <person name="Submissions S."/>
        </authorList>
    </citation>
    <scope>NUCLEOTIDE SEQUENCE [LARGE SCALE GENOMIC DNA]</scope>
    <source>
        <strain evidence="3">DSM 44498</strain>
    </source>
</reference>
<dbReference type="EMBL" id="FNSV01000005">
    <property type="protein sequence ID" value="SEC76826.1"/>
    <property type="molecule type" value="Genomic_DNA"/>
</dbReference>